<evidence type="ECO:0000256" key="9">
    <source>
        <dbReference type="SAM" id="MobiDB-lite"/>
    </source>
</evidence>
<dbReference type="KEGG" id="zga:ZOBELLIA_3581"/>
<evidence type="ECO:0000256" key="5">
    <source>
        <dbReference type="ARBA" id="ARBA00022729"/>
    </source>
</evidence>
<dbReference type="InterPro" id="IPR036942">
    <property type="entry name" value="Beta-barrel_TonB_sf"/>
</dbReference>
<reference evidence="12" key="1">
    <citation type="submission" date="2009-07" db="EMBL/GenBank/DDBJ databases">
        <title>Complete genome sequence of Zobellia galactanivorans Dsij.</title>
        <authorList>
            <consortium name="Genoscope - CEA"/>
        </authorList>
    </citation>
    <scope>NUCLEOTIDE SEQUENCE [LARGE SCALE GENOMIC DNA]</scope>
    <source>
        <strain evidence="12">DSM 12802 / CCUG 47099 / CIP 106680 / NCIMB 13871 / Dsij</strain>
    </source>
</reference>
<proteinExistence type="inferred from homology"/>
<evidence type="ECO:0000313" key="11">
    <source>
        <dbReference type="EMBL" id="CAZ97719.1"/>
    </source>
</evidence>
<dbReference type="InterPro" id="IPR018247">
    <property type="entry name" value="EF_Hand_1_Ca_BS"/>
</dbReference>
<keyword evidence="5" id="KW-0732">Signal</keyword>
<accession>G0L195</accession>
<dbReference type="STRING" id="63186.ZOBELLIA_3581"/>
<dbReference type="Pfam" id="PF13715">
    <property type="entry name" value="CarbopepD_reg_2"/>
    <property type="match status" value="1"/>
</dbReference>
<organism evidence="11 12">
    <name type="scientific">Zobellia galactanivorans (strain DSM 12802 / CCUG 47099 / CIP 106680 / NCIMB 13871 / Dsij)</name>
    <dbReference type="NCBI Taxonomy" id="63186"/>
    <lineage>
        <taxon>Bacteria</taxon>
        <taxon>Pseudomonadati</taxon>
        <taxon>Bacteroidota</taxon>
        <taxon>Flavobacteriia</taxon>
        <taxon>Flavobacteriales</taxon>
        <taxon>Flavobacteriaceae</taxon>
        <taxon>Zobellia</taxon>
    </lineage>
</organism>
<dbReference type="SUPFAM" id="SSF49464">
    <property type="entry name" value="Carboxypeptidase regulatory domain-like"/>
    <property type="match status" value="1"/>
</dbReference>
<keyword evidence="4 8" id="KW-0812">Transmembrane</keyword>
<dbReference type="InterPro" id="IPR037066">
    <property type="entry name" value="Plug_dom_sf"/>
</dbReference>
<dbReference type="InterPro" id="IPR023997">
    <property type="entry name" value="TonB-dep_OMP_SusC/RagA_CS"/>
</dbReference>
<comment type="subcellular location">
    <subcellularLocation>
        <location evidence="1 8">Cell outer membrane</location>
        <topology evidence="1 8">Multi-pass membrane protein</topology>
    </subcellularLocation>
</comment>
<sequence>MKIKWFTDAGCPSNSIKRLIVLKFVMILTVTIPIQSHAISGSTEPSLENDHTTNPIQRTVTGTVSDAMGPLAGVTILIKGSTKGTSTDFDGNYSIEVDDDQKVLVFSYIGYSTKEVQVGSQTEINVTLEEDAAKLEEVVVLGYSTKKKGEVTGSVSTIDNKAIEQSSSKDVAKSLAGRASGLIISDRGGVPGAGNGGGGNTDDDATTILIRGKSTLGNNSPLILIDGVPSGSFSQLAPQDIASLTVLKDGAAAIYGSRAANGVILVTTKRGKSGKPKINFSHAYNVSSFTKRPELMNVNQFATYENEINARVNGADADPVFTPEDIAGFPNTDWADEVLAKTSPESRTSLSVSGGAEKAKYFVSGDFIEQKGLYKSGSLGFKQYQLRSNIDVNLTDNFKLGVDLATRFGKRTAPGVNANNIYKLIFGLPPNEIARYPNGLPARGGDEGNPILTSSNASGFDDIFTNTITGRFTVDWNLDKLIKGLSIKGFTGFRKIETNRKTWYSPWTFYAQSDDGTFEPRIGSNQQGTERILTERFDKFDEQIYNARLHYDNKFGDHSISTFVGMERLNNASNDFFATKVGGFPDARRGELFQGNNDDRQSSGGTSSEFKRQDFFGSLSYDLKKKYFIDFTMRYDGSSRFGEGNRYGTFPSVAASWAIDKESFLENVSWIDGLKLRASLAKMGNDRIGPNQFLSLFDLGTNTDNTNNPLGTRFPNYYVLGENGENFSNTYNLARLANPDVTWETAKLWNIGLNFTLFDSKLSGDLNYYEQDRSDILVNRSGAIPGFIGLQNSQIPAENIGETRSWGYEFELAWNDQVNDNFSYNLGMNFTNARNEVVSLPEGENILDSQKQAGKPIDSYNNVFPTNGIFKDQAQVDATPIKREGTVPGEPIYVDVNDDGVVDGNDFIRTSTSNIPQVQYGIYGGFNYKSFGFNFLFQGQAEAETLVFFDQSGAKPEFVFNERWTPNNTNSIYPRAFAQGDAISGGQIDGIDGFADIYYFDASFVRLKEVELSYTLKSDVIKFADVRLFARGFNLATFFSDIWDLGLDPEATGYNNFRGAQYTPLKTYTLGVNFSF</sequence>
<dbReference type="Proteomes" id="UP000008898">
    <property type="component" value="Chromosome"/>
</dbReference>
<keyword evidence="12" id="KW-1185">Reference proteome</keyword>
<dbReference type="AlphaFoldDB" id="G0L195"/>
<evidence type="ECO:0000256" key="1">
    <source>
        <dbReference type="ARBA" id="ARBA00004571"/>
    </source>
</evidence>
<dbReference type="EMBL" id="FP476056">
    <property type="protein sequence ID" value="CAZ97719.1"/>
    <property type="molecule type" value="Genomic_DNA"/>
</dbReference>
<feature type="domain" description="TonB-dependent receptor plug" evidence="10">
    <location>
        <begin position="148"/>
        <end position="263"/>
    </location>
</feature>
<dbReference type="RefSeq" id="WP_013994909.1">
    <property type="nucleotide sequence ID" value="NC_015844.1"/>
</dbReference>
<evidence type="ECO:0000256" key="6">
    <source>
        <dbReference type="ARBA" id="ARBA00023136"/>
    </source>
</evidence>
<name>G0L195_ZOBGA</name>
<dbReference type="GO" id="GO:0015344">
    <property type="term" value="F:siderophore uptake transmembrane transporter activity"/>
    <property type="evidence" value="ECO:0007669"/>
    <property type="project" value="TreeGrafter"/>
</dbReference>
<dbReference type="InterPro" id="IPR023996">
    <property type="entry name" value="TonB-dep_OMP_SusC/RagA"/>
</dbReference>
<evidence type="ECO:0000256" key="4">
    <source>
        <dbReference type="ARBA" id="ARBA00022692"/>
    </source>
</evidence>
<dbReference type="Gene3D" id="2.170.130.10">
    <property type="entry name" value="TonB-dependent receptor, plug domain"/>
    <property type="match status" value="1"/>
</dbReference>
<comment type="similarity">
    <text evidence="8">Belongs to the TonB-dependent receptor family.</text>
</comment>
<protein>
    <submittedName>
        <fullName evidence="11">TonB-dependent Receptor</fullName>
    </submittedName>
</protein>
<dbReference type="GO" id="GO:0044718">
    <property type="term" value="P:siderophore transmembrane transport"/>
    <property type="evidence" value="ECO:0007669"/>
    <property type="project" value="TreeGrafter"/>
</dbReference>
<evidence type="ECO:0000313" key="12">
    <source>
        <dbReference type="Proteomes" id="UP000008898"/>
    </source>
</evidence>
<keyword evidence="6 8" id="KW-0472">Membrane</keyword>
<feature type="compositionally biased region" description="Basic and acidic residues" evidence="9">
    <location>
        <begin position="589"/>
        <end position="601"/>
    </location>
</feature>
<dbReference type="Gene3D" id="2.40.170.20">
    <property type="entry name" value="TonB-dependent receptor, beta-barrel domain"/>
    <property type="match status" value="1"/>
</dbReference>
<evidence type="ECO:0000256" key="3">
    <source>
        <dbReference type="ARBA" id="ARBA00022452"/>
    </source>
</evidence>
<dbReference type="PROSITE" id="PS00018">
    <property type="entry name" value="EF_HAND_1"/>
    <property type="match status" value="1"/>
</dbReference>
<dbReference type="PROSITE" id="PS52016">
    <property type="entry name" value="TONB_DEPENDENT_REC_3"/>
    <property type="match status" value="1"/>
</dbReference>
<evidence type="ECO:0000256" key="7">
    <source>
        <dbReference type="ARBA" id="ARBA00023237"/>
    </source>
</evidence>
<keyword evidence="7 8" id="KW-0998">Cell outer membrane</keyword>
<dbReference type="SUPFAM" id="SSF56935">
    <property type="entry name" value="Porins"/>
    <property type="match status" value="1"/>
</dbReference>
<dbReference type="NCBIfam" id="TIGR04056">
    <property type="entry name" value="OMP_RagA_SusC"/>
    <property type="match status" value="1"/>
</dbReference>
<dbReference type="PANTHER" id="PTHR30069:SF29">
    <property type="entry name" value="HEMOGLOBIN AND HEMOGLOBIN-HAPTOGLOBIN-BINDING PROTEIN 1-RELATED"/>
    <property type="match status" value="1"/>
</dbReference>
<evidence type="ECO:0000256" key="2">
    <source>
        <dbReference type="ARBA" id="ARBA00022448"/>
    </source>
</evidence>
<dbReference type="Gene3D" id="2.60.40.1120">
    <property type="entry name" value="Carboxypeptidase-like, regulatory domain"/>
    <property type="match status" value="1"/>
</dbReference>
<feature type="region of interest" description="Disordered" evidence="9">
    <location>
        <begin position="589"/>
        <end position="609"/>
    </location>
</feature>
<keyword evidence="11" id="KW-0675">Receptor</keyword>
<dbReference type="HOGENOM" id="CLU_004317_1_1_10"/>
<dbReference type="InterPro" id="IPR008969">
    <property type="entry name" value="CarboxyPept-like_regulatory"/>
</dbReference>
<dbReference type="NCBIfam" id="TIGR04057">
    <property type="entry name" value="SusC_RagA_signa"/>
    <property type="match status" value="1"/>
</dbReference>
<dbReference type="PANTHER" id="PTHR30069">
    <property type="entry name" value="TONB-DEPENDENT OUTER MEMBRANE RECEPTOR"/>
    <property type="match status" value="1"/>
</dbReference>
<dbReference type="InterPro" id="IPR039426">
    <property type="entry name" value="TonB-dep_rcpt-like"/>
</dbReference>
<dbReference type="InterPro" id="IPR012910">
    <property type="entry name" value="Plug_dom"/>
</dbReference>
<evidence type="ECO:0000256" key="8">
    <source>
        <dbReference type="PROSITE-ProRule" id="PRU01360"/>
    </source>
</evidence>
<reference evidence="11 12" key="2">
    <citation type="journal article" date="2012" name="Environ. Microbiol.">
        <title>Characterization of the first alginolytic operons in a marine bacterium: from their emergence in marine Flavobacteriia to their independent transfers to marine Proteobacteria and human gut Bacteroides.</title>
        <authorList>
            <person name="Thomas F."/>
            <person name="Barbeyron T."/>
            <person name="Tonon T."/>
            <person name="Genicot S."/>
            <person name="Czjzek M."/>
            <person name="Michel G."/>
        </authorList>
    </citation>
    <scope>NUCLEOTIDE SEQUENCE [LARGE SCALE GENOMIC DNA]</scope>
    <source>
        <strain evidence="12">DSM 12802 / CCUG 47099 / CIP 106680 / NCIMB 13871 / Dsij</strain>
    </source>
</reference>
<dbReference type="GO" id="GO:0009279">
    <property type="term" value="C:cell outer membrane"/>
    <property type="evidence" value="ECO:0007669"/>
    <property type="project" value="UniProtKB-SubCell"/>
</dbReference>
<dbReference type="Pfam" id="PF07715">
    <property type="entry name" value="Plug"/>
    <property type="match status" value="1"/>
</dbReference>
<keyword evidence="3 8" id="KW-1134">Transmembrane beta strand</keyword>
<keyword evidence="2 8" id="KW-0813">Transport</keyword>
<gene>
    <name evidence="11" type="ordered locus">zobellia_3581</name>
</gene>
<evidence type="ECO:0000259" key="10">
    <source>
        <dbReference type="Pfam" id="PF07715"/>
    </source>
</evidence>
<dbReference type="PATRIC" id="fig|63186.3.peg.3496"/>